<keyword evidence="3 10" id="KW-0812">Transmembrane</keyword>
<evidence type="ECO:0000256" key="2">
    <source>
        <dbReference type="ARBA" id="ARBA00022475"/>
    </source>
</evidence>
<feature type="binding site" evidence="10">
    <location>
        <position position="81"/>
    </location>
    <ligand>
        <name>Na(+)</name>
        <dbReference type="ChEBI" id="CHEBI:29101"/>
        <note>structural</note>
    </ligand>
</feature>
<proteinExistence type="inferred from homology"/>
<dbReference type="InterPro" id="IPR003691">
    <property type="entry name" value="FluC"/>
</dbReference>
<dbReference type="HAMAP" id="MF_00454">
    <property type="entry name" value="FluC"/>
    <property type="match status" value="1"/>
</dbReference>
<feature type="binding site" evidence="10">
    <location>
        <position position="84"/>
    </location>
    <ligand>
        <name>Na(+)</name>
        <dbReference type="ChEBI" id="CHEBI:29101"/>
        <note>structural</note>
    </ligand>
</feature>
<dbReference type="GO" id="GO:0046872">
    <property type="term" value="F:metal ion binding"/>
    <property type="evidence" value="ECO:0007669"/>
    <property type="project" value="UniProtKB-KW"/>
</dbReference>
<evidence type="ECO:0000256" key="3">
    <source>
        <dbReference type="ARBA" id="ARBA00022692"/>
    </source>
</evidence>
<gene>
    <name evidence="10" type="primary">fluC</name>
    <name evidence="10" type="synonym">crcB</name>
    <name evidence="11" type="ORF">FB555_001804</name>
</gene>
<evidence type="ECO:0000256" key="7">
    <source>
        <dbReference type="ARBA" id="ARBA00035120"/>
    </source>
</evidence>
<feature type="transmembrane region" description="Helical" evidence="10">
    <location>
        <begin position="39"/>
        <end position="58"/>
    </location>
</feature>
<keyword evidence="12" id="KW-1185">Reference proteome</keyword>
<comment type="catalytic activity">
    <reaction evidence="8">
        <text>fluoride(in) = fluoride(out)</text>
        <dbReference type="Rhea" id="RHEA:76159"/>
        <dbReference type="ChEBI" id="CHEBI:17051"/>
    </reaction>
    <physiologicalReaction direction="left-to-right" evidence="8">
        <dbReference type="Rhea" id="RHEA:76160"/>
    </physiologicalReaction>
</comment>
<evidence type="ECO:0000256" key="6">
    <source>
        <dbReference type="ARBA" id="ARBA00023303"/>
    </source>
</evidence>
<protein>
    <recommendedName>
        <fullName evidence="10">Fluoride-specific ion channel FluC</fullName>
    </recommendedName>
</protein>
<reference evidence="11 12" key="1">
    <citation type="submission" date="2020-07" db="EMBL/GenBank/DDBJ databases">
        <title>Sequencing the genomes of 1000 actinobacteria strains.</title>
        <authorList>
            <person name="Klenk H.-P."/>
        </authorList>
    </citation>
    <scope>NUCLEOTIDE SEQUENCE [LARGE SCALE GENOMIC DNA]</scope>
    <source>
        <strain evidence="11 12">DSM 23737</strain>
    </source>
</reference>
<evidence type="ECO:0000256" key="5">
    <source>
        <dbReference type="ARBA" id="ARBA00023136"/>
    </source>
</evidence>
<keyword evidence="10" id="KW-0915">Sodium</keyword>
<accession>A0A7W3JUZ3</accession>
<evidence type="ECO:0000256" key="10">
    <source>
        <dbReference type="HAMAP-Rule" id="MF_00454"/>
    </source>
</evidence>
<dbReference type="EMBL" id="JACGWU010000006">
    <property type="protein sequence ID" value="MBA8829688.1"/>
    <property type="molecule type" value="Genomic_DNA"/>
</dbReference>
<comment type="similarity">
    <text evidence="7 10">Belongs to the fluoride channel Fluc/FEX (TC 1.A.43) family.</text>
</comment>
<keyword evidence="10" id="KW-0813">Transport</keyword>
<organism evidence="11 12">
    <name type="scientific">Alpinimonas psychrophila</name>
    <dbReference type="NCBI Taxonomy" id="748908"/>
    <lineage>
        <taxon>Bacteria</taxon>
        <taxon>Bacillati</taxon>
        <taxon>Actinomycetota</taxon>
        <taxon>Actinomycetes</taxon>
        <taxon>Micrococcales</taxon>
        <taxon>Microbacteriaceae</taxon>
        <taxon>Alpinimonas</taxon>
    </lineage>
</organism>
<evidence type="ECO:0000256" key="8">
    <source>
        <dbReference type="ARBA" id="ARBA00035585"/>
    </source>
</evidence>
<comment type="function">
    <text evidence="9 10">Fluoride-specific ion channel. Important for reducing fluoride concentration in the cell, thus reducing its toxicity.</text>
</comment>
<dbReference type="GO" id="GO:0140114">
    <property type="term" value="P:cellular detoxification of fluoride"/>
    <property type="evidence" value="ECO:0007669"/>
    <property type="project" value="UniProtKB-UniRule"/>
</dbReference>
<keyword evidence="5 10" id="KW-0472">Membrane</keyword>
<dbReference type="Proteomes" id="UP000524237">
    <property type="component" value="Unassembled WGS sequence"/>
</dbReference>
<evidence type="ECO:0000313" key="11">
    <source>
        <dbReference type="EMBL" id="MBA8829688.1"/>
    </source>
</evidence>
<evidence type="ECO:0000313" key="12">
    <source>
        <dbReference type="Proteomes" id="UP000524237"/>
    </source>
</evidence>
<comment type="activity regulation">
    <text evidence="10">Na(+) is not transported, but it plays an essential structural role and its presence is essential for fluoride channel function.</text>
</comment>
<keyword evidence="4 10" id="KW-1133">Transmembrane helix</keyword>
<dbReference type="Pfam" id="PF02537">
    <property type="entry name" value="CRCB"/>
    <property type="match status" value="1"/>
</dbReference>
<comment type="subcellular location">
    <subcellularLocation>
        <location evidence="1 10">Cell membrane</location>
        <topology evidence="1 10">Multi-pass membrane protein</topology>
    </subcellularLocation>
</comment>
<keyword evidence="2 10" id="KW-1003">Cell membrane</keyword>
<evidence type="ECO:0000256" key="9">
    <source>
        <dbReference type="ARBA" id="ARBA00049940"/>
    </source>
</evidence>
<dbReference type="RefSeq" id="WP_182485112.1">
    <property type="nucleotide sequence ID" value="NZ_JACGWU010000006.1"/>
</dbReference>
<sequence length="166" mass="16854">MKRPQLLAVIAVFVGGLVGTALRLGLDVLLPHASGAASIAWSTVLVNLIGSLVLGYLVARLWRLPNTPGWLKIGLGTGLLGSFTTFSALAVNVVDALSLGNIGVAFASLGLSLVGGILAAWAGLALGGWQAESARISRTRKLLDAIPNAPLDAAKSGPIPDAGVDQ</sequence>
<keyword evidence="10" id="KW-0406">Ion transport</keyword>
<dbReference type="AlphaFoldDB" id="A0A7W3JUZ3"/>
<keyword evidence="10" id="KW-0479">Metal-binding</keyword>
<feature type="transmembrane region" description="Helical" evidence="10">
    <location>
        <begin position="70"/>
        <end position="90"/>
    </location>
</feature>
<keyword evidence="6 10" id="KW-0407">Ion channel</keyword>
<feature type="transmembrane region" description="Helical" evidence="10">
    <location>
        <begin position="102"/>
        <end position="129"/>
    </location>
</feature>
<dbReference type="GO" id="GO:0062054">
    <property type="term" value="F:fluoride channel activity"/>
    <property type="evidence" value="ECO:0007669"/>
    <property type="project" value="UniProtKB-UniRule"/>
</dbReference>
<name>A0A7W3JUZ3_9MICO</name>
<evidence type="ECO:0000256" key="4">
    <source>
        <dbReference type="ARBA" id="ARBA00022989"/>
    </source>
</evidence>
<evidence type="ECO:0000256" key="1">
    <source>
        <dbReference type="ARBA" id="ARBA00004651"/>
    </source>
</evidence>
<dbReference type="GO" id="GO:0005886">
    <property type="term" value="C:plasma membrane"/>
    <property type="evidence" value="ECO:0007669"/>
    <property type="project" value="UniProtKB-SubCell"/>
</dbReference>
<comment type="caution">
    <text evidence="11">The sequence shown here is derived from an EMBL/GenBank/DDBJ whole genome shotgun (WGS) entry which is preliminary data.</text>
</comment>